<dbReference type="SUPFAM" id="SSF52096">
    <property type="entry name" value="ClpP/crotonase"/>
    <property type="match status" value="1"/>
</dbReference>
<evidence type="ECO:0000256" key="1">
    <source>
        <dbReference type="ARBA" id="ARBA00005254"/>
    </source>
</evidence>
<keyword evidence="4" id="KW-1185">Reference proteome</keyword>
<reference evidence="4" key="1">
    <citation type="journal article" date="2013" name="ISME J.">
        <title>A small predatory core genome in the divergent marine Bacteriovorax marinus SJ and the terrestrial Bdellovibrio bacteriovorus.</title>
        <authorList>
            <person name="Crossman L.C."/>
            <person name="Chen H."/>
            <person name="Cerdeno-Tarraga A.M."/>
            <person name="Brooks K."/>
            <person name="Quail M.A."/>
            <person name="Pineiro S.A."/>
            <person name="Hobley L."/>
            <person name="Sockett R.E."/>
            <person name="Bentley S.D."/>
            <person name="Parkhill J."/>
            <person name="Williams H.N."/>
            <person name="Stine O.C."/>
        </authorList>
    </citation>
    <scope>NUCLEOTIDE SEQUENCE [LARGE SCALE GENOMIC DNA]</scope>
    <source>
        <strain evidence="4">ATCC BAA-682 / DSM 15412 / SJ</strain>
    </source>
</reference>
<dbReference type="PANTHER" id="PTHR43802">
    <property type="entry name" value="ENOYL-COA HYDRATASE"/>
    <property type="match status" value="1"/>
</dbReference>
<dbReference type="AlphaFoldDB" id="E1X2Y4"/>
<name>E1X2Y4_HALMS</name>
<dbReference type="Gene3D" id="3.90.226.10">
    <property type="entry name" value="2-enoyl-CoA Hydratase, Chain A, domain 1"/>
    <property type="match status" value="1"/>
</dbReference>
<dbReference type="RefSeq" id="WP_014244593.1">
    <property type="nucleotide sequence ID" value="NC_016620.1"/>
</dbReference>
<dbReference type="STRING" id="862908.BMS_2001"/>
<evidence type="ECO:0000256" key="2">
    <source>
        <dbReference type="RuleBase" id="RU003707"/>
    </source>
</evidence>
<dbReference type="HOGENOM" id="CLU_009834_7_2_7"/>
<dbReference type="InterPro" id="IPR001753">
    <property type="entry name" value="Enoyl-CoA_hydra/iso"/>
</dbReference>
<dbReference type="InterPro" id="IPR014748">
    <property type="entry name" value="Enoyl-CoA_hydra_C"/>
</dbReference>
<dbReference type="InterPro" id="IPR029045">
    <property type="entry name" value="ClpP/crotonase-like_dom_sf"/>
</dbReference>
<dbReference type="Gene3D" id="1.10.12.10">
    <property type="entry name" value="Lyase 2-enoyl-coa Hydratase, Chain A, domain 2"/>
    <property type="match status" value="1"/>
</dbReference>
<dbReference type="InterPro" id="IPR018376">
    <property type="entry name" value="Enoyl-CoA_hyd/isom_CS"/>
</dbReference>
<comment type="similarity">
    <text evidence="1 2">Belongs to the enoyl-CoA hydratase/isomerase family.</text>
</comment>
<accession>E1X2Y4</accession>
<dbReference type="GO" id="GO:0003824">
    <property type="term" value="F:catalytic activity"/>
    <property type="evidence" value="ECO:0007669"/>
    <property type="project" value="InterPro"/>
</dbReference>
<dbReference type="Proteomes" id="UP000008963">
    <property type="component" value="Chromosome"/>
</dbReference>
<dbReference type="KEGG" id="bmx:BMS_2001"/>
<dbReference type="eggNOG" id="COG1024">
    <property type="taxonomic scope" value="Bacteria"/>
</dbReference>
<dbReference type="PANTHER" id="PTHR43802:SF1">
    <property type="entry name" value="IP11341P-RELATED"/>
    <property type="match status" value="1"/>
</dbReference>
<protein>
    <submittedName>
        <fullName evidence="3">Probable enoyl-CoA hydratase PaaG</fullName>
    </submittedName>
</protein>
<proteinExistence type="inferred from homology"/>
<dbReference type="Pfam" id="PF00378">
    <property type="entry name" value="ECH_1"/>
    <property type="match status" value="1"/>
</dbReference>
<evidence type="ECO:0000313" key="4">
    <source>
        <dbReference type="Proteomes" id="UP000008963"/>
    </source>
</evidence>
<dbReference type="PROSITE" id="PS00166">
    <property type="entry name" value="ENOYL_COA_HYDRATASE"/>
    <property type="match status" value="1"/>
</dbReference>
<dbReference type="PATRIC" id="fig|862908.3.peg.1900"/>
<dbReference type="OrthoDB" id="5291143at2"/>
<organism evidence="3 4">
    <name type="scientific">Halobacteriovorax marinus (strain ATCC BAA-682 / DSM 15412 / SJ)</name>
    <name type="common">Bacteriovorax marinus</name>
    <dbReference type="NCBI Taxonomy" id="862908"/>
    <lineage>
        <taxon>Bacteria</taxon>
        <taxon>Pseudomonadati</taxon>
        <taxon>Bdellovibrionota</taxon>
        <taxon>Bacteriovoracia</taxon>
        <taxon>Bacteriovoracales</taxon>
        <taxon>Halobacteriovoraceae</taxon>
        <taxon>Halobacteriovorax</taxon>
    </lineage>
</organism>
<sequence length="262" mass="28542">MSEYTYINYATEEMSAIITINREEVYNALNADAKLEIVKAIRAANRDENIRSIILTAAGKAFCTGQDLNDRNVQAGEKAVDLGNTLETEWNPLVMAIRESKKIVIGAINGVCAGAGLSVALACDYIIASPGVKFISGFSKLGLAPDAGSSFTFTRALGEKRTLDFFLFNNPLLSEELASAGLINNVSTTLLESAKEVAQNINAMAPNCVELIKKNIQFAAERTFKESINNEIYAQRFLGNSQDYKEGLSAFFEKRAPNFKGN</sequence>
<gene>
    <name evidence="3" type="primary">paaG</name>
    <name evidence="3" type="ordered locus">BMS_2001</name>
</gene>
<dbReference type="CDD" id="cd06558">
    <property type="entry name" value="crotonase-like"/>
    <property type="match status" value="1"/>
</dbReference>
<evidence type="ECO:0000313" key="3">
    <source>
        <dbReference type="EMBL" id="CBW26814.1"/>
    </source>
</evidence>
<dbReference type="EMBL" id="FQ312005">
    <property type="protein sequence ID" value="CBW26814.1"/>
    <property type="molecule type" value="Genomic_DNA"/>
</dbReference>